<protein>
    <submittedName>
        <fullName evidence="1">Uncharacterized protein</fullName>
    </submittedName>
</protein>
<keyword evidence="2" id="KW-1185">Reference proteome</keyword>
<gene>
    <name evidence="1" type="ORF">OIU74_003929</name>
</gene>
<organism evidence="1 2">
    <name type="scientific">Salix koriyanagi</name>
    <dbReference type="NCBI Taxonomy" id="2511006"/>
    <lineage>
        <taxon>Eukaryota</taxon>
        <taxon>Viridiplantae</taxon>
        <taxon>Streptophyta</taxon>
        <taxon>Embryophyta</taxon>
        <taxon>Tracheophyta</taxon>
        <taxon>Spermatophyta</taxon>
        <taxon>Magnoliopsida</taxon>
        <taxon>eudicotyledons</taxon>
        <taxon>Gunneridae</taxon>
        <taxon>Pentapetalae</taxon>
        <taxon>rosids</taxon>
        <taxon>fabids</taxon>
        <taxon>Malpighiales</taxon>
        <taxon>Salicaceae</taxon>
        <taxon>Saliceae</taxon>
        <taxon>Salix</taxon>
    </lineage>
</organism>
<comment type="caution">
    <text evidence="1">The sequence shown here is derived from an EMBL/GenBank/DDBJ whole genome shotgun (WGS) entry which is preliminary data.</text>
</comment>
<reference evidence="1" key="1">
    <citation type="submission" date="2022-11" db="EMBL/GenBank/DDBJ databases">
        <authorList>
            <person name="Hyden B.L."/>
            <person name="Feng K."/>
            <person name="Yates T."/>
            <person name="Jawdy S."/>
            <person name="Smart L.B."/>
            <person name="Muchero W."/>
        </authorList>
    </citation>
    <scope>NUCLEOTIDE SEQUENCE</scope>
    <source>
        <tissue evidence="1">Shoot tip</tissue>
    </source>
</reference>
<dbReference type="EMBL" id="JAPFFM010000010">
    <property type="protein sequence ID" value="KAJ6739065.1"/>
    <property type="molecule type" value="Genomic_DNA"/>
</dbReference>
<accession>A0A9Q0ZLI8</accession>
<dbReference type="Proteomes" id="UP001151752">
    <property type="component" value="Chromosome 4"/>
</dbReference>
<reference evidence="1" key="2">
    <citation type="journal article" date="2023" name="Int. J. Mol. Sci.">
        <title>De Novo Assembly and Annotation of 11 Diverse Shrub Willow (Salix) Genomes Reveals Novel Gene Organization in Sex-Linked Regions.</title>
        <authorList>
            <person name="Hyden B."/>
            <person name="Feng K."/>
            <person name="Yates T.B."/>
            <person name="Jawdy S."/>
            <person name="Cereghino C."/>
            <person name="Smart L.B."/>
            <person name="Muchero W."/>
        </authorList>
    </citation>
    <scope>NUCLEOTIDE SEQUENCE</scope>
    <source>
        <tissue evidence="1">Shoot tip</tissue>
    </source>
</reference>
<proteinExistence type="predicted"/>
<evidence type="ECO:0000313" key="1">
    <source>
        <dbReference type="EMBL" id="KAJ6739065.1"/>
    </source>
</evidence>
<sequence length="99" mass="10825">MLRGGAVNTGWEGSMARGLSAAAEWPARGRDEWLEGEGSPIITFIVLWEGGRIFSWLSSWSWERPGQKTAQGQGAVSAERLGERLGAAGGAKRRRWLKI</sequence>
<evidence type="ECO:0000313" key="2">
    <source>
        <dbReference type="Proteomes" id="UP001151752"/>
    </source>
</evidence>
<dbReference type="AlphaFoldDB" id="A0A9Q0ZLI8"/>
<name>A0A9Q0ZLI8_9ROSI</name>